<dbReference type="InterPro" id="IPR045851">
    <property type="entry name" value="AMP-bd_C_sf"/>
</dbReference>
<dbReference type="Proteomes" id="UP001176806">
    <property type="component" value="Unassembled WGS sequence"/>
</dbReference>
<evidence type="ECO:0000313" key="2">
    <source>
        <dbReference type="EMBL" id="MDO5977256.1"/>
    </source>
</evidence>
<dbReference type="InterPro" id="IPR025110">
    <property type="entry name" value="AMP-bd_C"/>
</dbReference>
<dbReference type="InterPro" id="IPR009081">
    <property type="entry name" value="PP-bd_ACP"/>
</dbReference>
<protein>
    <submittedName>
        <fullName evidence="2">Phosphopantetheine-binding protein</fullName>
    </submittedName>
</protein>
<dbReference type="Pfam" id="PF00550">
    <property type="entry name" value="PP-binding"/>
    <property type="match status" value="1"/>
</dbReference>
<dbReference type="Pfam" id="PF13193">
    <property type="entry name" value="AMP-binding_C"/>
    <property type="match status" value="1"/>
</dbReference>
<dbReference type="SUPFAM" id="SSF56801">
    <property type="entry name" value="Acetyl-CoA synthetase-like"/>
    <property type="match status" value="1"/>
</dbReference>
<dbReference type="PANTHER" id="PTHR45527">
    <property type="entry name" value="NONRIBOSOMAL PEPTIDE SYNTHETASE"/>
    <property type="match status" value="1"/>
</dbReference>
<dbReference type="Gene3D" id="1.10.1200.10">
    <property type="entry name" value="ACP-like"/>
    <property type="match status" value="1"/>
</dbReference>
<reference evidence="2" key="1">
    <citation type="submission" date="2023-07" db="EMBL/GenBank/DDBJ databases">
        <title>Two novel species in the genus Flavivirga.</title>
        <authorList>
            <person name="Kwon K."/>
        </authorList>
    </citation>
    <scope>NUCLEOTIDE SEQUENCE</scope>
    <source>
        <strain evidence="2">KACC 14158</strain>
    </source>
</reference>
<dbReference type="PROSITE" id="PS50075">
    <property type="entry name" value="CARRIER"/>
    <property type="match status" value="1"/>
</dbReference>
<feature type="non-terminal residue" evidence="2">
    <location>
        <position position="1"/>
    </location>
</feature>
<dbReference type="SUPFAM" id="SSF47336">
    <property type="entry name" value="ACP-like"/>
    <property type="match status" value="1"/>
</dbReference>
<proteinExistence type="predicted"/>
<name>A0ABT8WVQ3_9FLAO</name>
<dbReference type="Gene3D" id="3.30.300.30">
    <property type="match status" value="1"/>
</dbReference>
<feature type="domain" description="Carrier" evidence="1">
    <location>
        <begin position="121"/>
        <end position="196"/>
    </location>
</feature>
<gene>
    <name evidence="2" type="ORF">Q4Q40_23940</name>
</gene>
<dbReference type="RefSeq" id="WP_303304583.1">
    <property type="nucleotide sequence ID" value="NZ_JAUOEL010000020.1"/>
</dbReference>
<comment type="caution">
    <text evidence="2">The sequence shown here is derived from an EMBL/GenBank/DDBJ whole genome shotgun (WGS) entry which is preliminary data.</text>
</comment>
<sequence>LSDGTLEFIGRVDDQVKIRGYRIELGEIESVLSQDSQIKSCCVLAREDVDGNKRLVGYVVVEGDFDKKCIQEQLGEKLPDYMVPQLWVSLEELPLTRNGKIDKKALPEPDNSELSTQEYVAPSSDIEVQLVSIWQELLGIDKIGIYDDFFDLGGHSLLATCLVSMLRKELSIEVAIRDVFVHTTIAALGVYLEFIRLSFDQSDTEENYNITIEI</sequence>
<dbReference type="EMBL" id="JAUOEL010000020">
    <property type="protein sequence ID" value="MDO5977256.1"/>
    <property type="molecule type" value="Genomic_DNA"/>
</dbReference>
<organism evidence="2 3">
    <name type="scientific">Flavivirga jejuensis</name>
    <dbReference type="NCBI Taxonomy" id="870487"/>
    <lineage>
        <taxon>Bacteria</taxon>
        <taxon>Pseudomonadati</taxon>
        <taxon>Bacteroidota</taxon>
        <taxon>Flavobacteriia</taxon>
        <taxon>Flavobacteriales</taxon>
        <taxon>Flavobacteriaceae</taxon>
        <taxon>Flavivirga</taxon>
    </lineage>
</organism>
<evidence type="ECO:0000259" key="1">
    <source>
        <dbReference type="PROSITE" id="PS50075"/>
    </source>
</evidence>
<accession>A0ABT8WVQ3</accession>
<keyword evidence="3" id="KW-1185">Reference proteome</keyword>
<dbReference type="InterPro" id="IPR036736">
    <property type="entry name" value="ACP-like_sf"/>
</dbReference>
<evidence type="ECO:0000313" key="3">
    <source>
        <dbReference type="Proteomes" id="UP001176806"/>
    </source>
</evidence>
<dbReference type="PANTHER" id="PTHR45527:SF14">
    <property type="entry name" value="PLIPASTATIN SYNTHASE SUBUNIT B"/>
    <property type="match status" value="1"/>
</dbReference>